<accession>A0A0C5VAC6</accession>
<dbReference type="InterPro" id="IPR024747">
    <property type="entry name" value="Pyridox_Oxase-rel"/>
</dbReference>
<reference evidence="1 2" key="1">
    <citation type="submission" date="2014-01" db="EMBL/GenBank/DDBJ databases">
        <title>Full genme sequencing of cellulolytic bacterium Gynuella sunshinyii YC6258T gen. nov., sp. nov.</title>
        <authorList>
            <person name="Khan H."/>
            <person name="Chung E.J."/>
            <person name="Chung Y.R."/>
        </authorList>
    </citation>
    <scope>NUCLEOTIDE SEQUENCE [LARGE SCALE GENOMIC DNA]</scope>
    <source>
        <strain evidence="1 2">YC6258</strain>
    </source>
</reference>
<dbReference type="InterPro" id="IPR012349">
    <property type="entry name" value="Split_barrel_FMN-bd"/>
</dbReference>
<gene>
    <name evidence="1" type="ORF">YC6258_04226</name>
</gene>
<dbReference type="SUPFAM" id="SSF50475">
    <property type="entry name" value="FMN-binding split barrel"/>
    <property type="match status" value="1"/>
</dbReference>
<dbReference type="AlphaFoldDB" id="A0A0C5VAC6"/>
<dbReference type="Gene3D" id="2.30.110.10">
    <property type="entry name" value="Electron Transport, Fmn-binding Protein, Chain A"/>
    <property type="match status" value="1"/>
</dbReference>
<dbReference type="Pfam" id="PF12900">
    <property type="entry name" value="Pyridox_ox_2"/>
    <property type="match status" value="1"/>
</dbReference>
<dbReference type="Proteomes" id="UP000032266">
    <property type="component" value="Chromosome"/>
</dbReference>
<keyword evidence="2" id="KW-1185">Reference proteome</keyword>
<evidence type="ECO:0000313" key="2">
    <source>
        <dbReference type="Proteomes" id="UP000032266"/>
    </source>
</evidence>
<proteinExistence type="predicted"/>
<dbReference type="PATRIC" id="fig|1445510.3.peg.4194"/>
<dbReference type="EMBL" id="CP007142">
    <property type="protein sequence ID" value="AJQ96260.1"/>
    <property type="molecule type" value="Genomic_DNA"/>
</dbReference>
<dbReference type="RefSeq" id="WP_245626959.1">
    <property type="nucleotide sequence ID" value="NZ_CP007142.1"/>
</dbReference>
<protein>
    <submittedName>
        <fullName evidence="1">Putative flavin-nucleotide-binding protein</fullName>
    </submittedName>
</protein>
<dbReference type="HOGENOM" id="CLU_067890_0_1_6"/>
<sequence>MTDTFTITARNQIKRGSKKADYRKEAVYQLIDRLKTGHVAFVENNEPRSLPLTIWRIDDDLYCHSANKGRFSNALISGQLLCVSFAINNQWVMSKSAYHHSANYESAVLFCTGERLSAEEDFHRVFKAVINQIEPDRWDQIRPPSAKEMKATTLIKLTIQSASFKSRTGGPNEEPEDMEIPVWHGVLDA</sequence>
<dbReference type="KEGG" id="gsn:YC6258_04226"/>
<dbReference type="PANTHER" id="PTHR34071:SF2">
    <property type="entry name" value="FLAVIN-NUCLEOTIDE-BINDING PROTEIN"/>
    <property type="match status" value="1"/>
</dbReference>
<evidence type="ECO:0000313" key="1">
    <source>
        <dbReference type="EMBL" id="AJQ96260.1"/>
    </source>
</evidence>
<dbReference type="PANTHER" id="PTHR34071">
    <property type="entry name" value="5-NITROIMIDAZOLE ANTIBIOTICS RESISTANCE PROTEIN, NIMA-FAMILY-RELATED PROTEIN-RELATED"/>
    <property type="match status" value="1"/>
</dbReference>
<dbReference type="STRING" id="1445510.YC6258_04226"/>
<organism evidence="1 2">
    <name type="scientific">Gynuella sunshinyii YC6258</name>
    <dbReference type="NCBI Taxonomy" id="1445510"/>
    <lineage>
        <taxon>Bacteria</taxon>
        <taxon>Pseudomonadati</taxon>
        <taxon>Pseudomonadota</taxon>
        <taxon>Gammaproteobacteria</taxon>
        <taxon>Oceanospirillales</taxon>
        <taxon>Saccharospirillaceae</taxon>
        <taxon>Gynuella</taxon>
    </lineage>
</organism>
<name>A0A0C5VAC6_9GAMM</name>